<dbReference type="SUPFAM" id="SSF53686">
    <property type="entry name" value="Tryptophan synthase beta subunit-like PLP-dependent enzymes"/>
    <property type="match status" value="1"/>
</dbReference>
<accession>A0A8J3FCH9</accession>
<comment type="cofactor">
    <cofactor evidence="1">
        <name>pyridoxal 5'-phosphate</name>
        <dbReference type="ChEBI" id="CHEBI:597326"/>
    </cofactor>
</comment>
<dbReference type="InterPro" id="IPR036052">
    <property type="entry name" value="TrpB-like_PALP_sf"/>
</dbReference>
<evidence type="ECO:0000256" key="1">
    <source>
        <dbReference type="ARBA" id="ARBA00001933"/>
    </source>
</evidence>
<proteinExistence type="predicted"/>
<evidence type="ECO:0000313" key="5">
    <source>
        <dbReference type="Proteomes" id="UP000637720"/>
    </source>
</evidence>
<gene>
    <name evidence="4" type="ORF">GCM10007043_01690</name>
</gene>
<dbReference type="Pfam" id="PF00291">
    <property type="entry name" value="PALP"/>
    <property type="match status" value="1"/>
</dbReference>
<dbReference type="AlphaFoldDB" id="A0A8J3FCH9"/>
<keyword evidence="2" id="KW-0663">Pyridoxal phosphate</keyword>
<dbReference type="EMBL" id="BMOF01000001">
    <property type="protein sequence ID" value="GGJ91621.1"/>
    <property type="molecule type" value="Genomic_DNA"/>
</dbReference>
<reference evidence="4" key="2">
    <citation type="submission" date="2020-09" db="EMBL/GenBank/DDBJ databases">
        <authorList>
            <person name="Sun Q."/>
            <person name="Ohkuma M."/>
        </authorList>
    </citation>
    <scope>NUCLEOTIDE SEQUENCE</scope>
    <source>
        <strain evidence="4">JCM 14719</strain>
    </source>
</reference>
<protein>
    <recommendedName>
        <fullName evidence="3">Tryptophan synthase beta chain-like PALP domain-containing protein</fullName>
    </recommendedName>
</protein>
<dbReference type="GO" id="GO:1901605">
    <property type="term" value="P:alpha-amino acid metabolic process"/>
    <property type="evidence" value="ECO:0007669"/>
    <property type="project" value="UniProtKB-ARBA"/>
</dbReference>
<name>A0A8J3FCH9_9BACI</name>
<organism evidence="4 5">
    <name type="scientific">Calditerricola satsumensis</name>
    <dbReference type="NCBI Taxonomy" id="373054"/>
    <lineage>
        <taxon>Bacteria</taxon>
        <taxon>Bacillati</taxon>
        <taxon>Bacillota</taxon>
        <taxon>Bacilli</taxon>
        <taxon>Bacillales</taxon>
        <taxon>Bacillaceae</taxon>
        <taxon>Calditerricola</taxon>
    </lineage>
</organism>
<evidence type="ECO:0000259" key="3">
    <source>
        <dbReference type="Pfam" id="PF00291"/>
    </source>
</evidence>
<feature type="domain" description="Tryptophan synthase beta chain-like PALP" evidence="3">
    <location>
        <begin position="15"/>
        <end position="183"/>
    </location>
</feature>
<evidence type="ECO:0000256" key="2">
    <source>
        <dbReference type="ARBA" id="ARBA00022898"/>
    </source>
</evidence>
<reference evidence="4" key="1">
    <citation type="journal article" date="2014" name="Int. J. Syst. Evol. Microbiol.">
        <title>Complete genome sequence of Corynebacterium casei LMG S-19264T (=DSM 44701T), isolated from a smear-ripened cheese.</title>
        <authorList>
            <consortium name="US DOE Joint Genome Institute (JGI-PGF)"/>
            <person name="Walter F."/>
            <person name="Albersmeier A."/>
            <person name="Kalinowski J."/>
            <person name="Ruckert C."/>
        </authorList>
    </citation>
    <scope>NUCLEOTIDE SEQUENCE</scope>
    <source>
        <strain evidence="4">JCM 14719</strain>
    </source>
</reference>
<dbReference type="Gene3D" id="3.40.50.1100">
    <property type="match status" value="1"/>
</dbReference>
<sequence>MGKLVRERGFWPAGNFHVPPVGSNPFGVQGLKTIAYELVEELGEAPDAVIVPTSRGDLIWGIWEGFRECRTRGEISHLPRMVAVEPFPRLTRVLHGEDWRGQFEGRSSLASIDGFTVTYQAVAAVTESGGTAVSVTDQEVAWAWKEAARSGLLLESSSASVLVAVLRLVNSGWLKKEESVVAIGTSHGFKERSPHERDQ</sequence>
<dbReference type="Proteomes" id="UP000637720">
    <property type="component" value="Unassembled WGS sequence"/>
</dbReference>
<comment type="caution">
    <text evidence="4">The sequence shown here is derived from an EMBL/GenBank/DDBJ whole genome shotgun (WGS) entry which is preliminary data.</text>
</comment>
<dbReference type="InterPro" id="IPR001926">
    <property type="entry name" value="TrpB-like_PALP"/>
</dbReference>
<evidence type="ECO:0000313" key="4">
    <source>
        <dbReference type="EMBL" id="GGJ91621.1"/>
    </source>
</evidence>
<keyword evidence="5" id="KW-1185">Reference proteome</keyword>